<gene>
    <name evidence="1" type="ORF">QCA50_013645</name>
</gene>
<accession>A0AAW0FQP5</accession>
<dbReference type="AlphaFoldDB" id="A0AAW0FQP5"/>
<comment type="caution">
    <text evidence="1">The sequence shown here is derived from an EMBL/GenBank/DDBJ whole genome shotgun (WGS) entry which is preliminary data.</text>
</comment>
<dbReference type="Proteomes" id="UP001385951">
    <property type="component" value="Unassembled WGS sequence"/>
</dbReference>
<organism evidence="1 2">
    <name type="scientific">Cerrena zonata</name>
    <dbReference type="NCBI Taxonomy" id="2478898"/>
    <lineage>
        <taxon>Eukaryota</taxon>
        <taxon>Fungi</taxon>
        <taxon>Dikarya</taxon>
        <taxon>Basidiomycota</taxon>
        <taxon>Agaricomycotina</taxon>
        <taxon>Agaricomycetes</taxon>
        <taxon>Polyporales</taxon>
        <taxon>Cerrenaceae</taxon>
        <taxon>Cerrena</taxon>
    </lineage>
</organism>
<keyword evidence="2" id="KW-1185">Reference proteome</keyword>
<reference evidence="1 2" key="1">
    <citation type="submission" date="2022-09" db="EMBL/GenBank/DDBJ databases">
        <authorList>
            <person name="Palmer J.M."/>
        </authorList>
    </citation>
    <scope>NUCLEOTIDE SEQUENCE [LARGE SCALE GENOMIC DNA]</scope>
    <source>
        <strain evidence="1 2">DSM 7382</strain>
    </source>
</reference>
<protein>
    <submittedName>
        <fullName evidence="1">Uncharacterized protein</fullName>
    </submittedName>
</protein>
<evidence type="ECO:0000313" key="1">
    <source>
        <dbReference type="EMBL" id="KAK7683383.1"/>
    </source>
</evidence>
<name>A0AAW0FQP5_9APHY</name>
<evidence type="ECO:0000313" key="2">
    <source>
        <dbReference type="Proteomes" id="UP001385951"/>
    </source>
</evidence>
<proteinExistence type="predicted"/>
<sequence length="79" mass="8554">MLKSTTLLLDNYNLKDLASVEPSRLVPRLGTSCTDDSVAIEFLNTDMLSNSTDAEFLLDLEQASPGPTSDTIFATSARN</sequence>
<dbReference type="EMBL" id="JASBNA010000031">
    <property type="protein sequence ID" value="KAK7683383.1"/>
    <property type="molecule type" value="Genomic_DNA"/>
</dbReference>